<proteinExistence type="inferred from homology"/>
<accession>A0A2M7G3T5</accession>
<dbReference type="InterPro" id="IPR001940">
    <property type="entry name" value="Peptidase_S1C"/>
</dbReference>
<dbReference type="SUPFAM" id="SSF50494">
    <property type="entry name" value="Trypsin-like serine proteases"/>
    <property type="match status" value="1"/>
</dbReference>
<evidence type="ECO:0000256" key="5">
    <source>
        <dbReference type="ARBA" id="ARBA00022801"/>
    </source>
</evidence>
<dbReference type="PANTHER" id="PTHR22939:SF129">
    <property type="entry name" value="SERINE PROTEASE HTRA2, MITOCHONDRIAL"/>
    <property type="match status" value="1"/>
</dbReference>
<dbReference type="FunFam" id="2.40.10.10:FF:000001">
    <property type="entry name" value="Periplasmic serine protease DegS"/>
    <property type="match status" value="1"/>
</dbReference>
<dbReference type="GO" id="GO:0006508">
    <property type="term" value="P:proteolysis"/>
    <property type="evidence" value="ECO:0007669"/>
    <property type="project" value="UniProtKB-KW"/>
</dbReference>
<dbReference type="CDD" id="cd10839">
    <property type="entry name" value="cpPDZ1_DegP-like"/>
    <property type="match status" value="1"/>
</dbReference>
<feature type="domain" description="PDZ" evidence="9">
    <location>
        <begin position="397"/>
        <end position="477"/>
    </location>
</feature>
<feature type="active site" description="Charge relay system" evidence="7">
    <location>
        <position position="124"/>
    </location>
</feature>
<evidence type="ECO:0000256" key="3">
    <source>
        <dbReference type="ARBA" id="ARBA00022729"/>
    </source>
</evidence>
<evidence type="ECO:0000256" key="7">
    <source>
        <dbReference type="PIRSR" id="PIRSR611782-1"/>
    </source>
</evidence>
<dbReference type="Pfam" id="PF13365">
    <property type="entry name" value="Trypsin_2"/>
    <property type="match status" value="1"/>
</dbReference>
<keyword evidence="5" id="KW-0378">Hydrolase</keyword>
<feature type="binding site" evidence="8">
    <location>
        <begin position="227"/>
        <end position="229"/>
    </location>
    <ligand>
        <name>substrate</name>
    </ligand>
</feature>
<dbReference type="InterPro" id="IPR011782">
    <property type="entry name" value="Pept_S1C_Do"/>
</dbReference>
<feature type="binding site" evidence="8">
    <location>
        <position position="154"/>
    </location>
    <ligand>
        <name>substrate</name>
    </ligand>
</feature>
<dbReference type="Gene3D" id="2.30.42.10">
    <property type="match status" value="2"/>
</dbReference>
<keyword evidence="4" id="KW-0677">Repeat</keyword>
<evidence type="ECO:0000256" key="6">
    <source>
        <dbReference type="ARBA" id="ARBA00022825"/>
    </source>
</evidence>
<organism evidence="10 11">
    <name type="scientific">bacterium (Candidatus Blackallbacteria) CG17_big_fil_post_rev_8_21_14_2_50_48_46</name>
    <dbReference type="NCBI Taxonomy" id="2014261"/>
    <lineage>
        <taxon>Bacteria</taxon>
        <taxon>Candidatus Blackallbacteria</taxon>
    </lineage>
</organism>
<feature type="domain" description="PDZ" evidence="9">
    <location>
        <begin position="273"/>
        <end position="365"/>
    </location>
</feature>
<feature type="active site" description="Charge relay system" evidence="7">
    <location>
        <position position="154"/>
    </location>
</feature>
<evidence type="ECO:0000313" key="10">
    <source>
        <dbReference type="EMBL" id="PIW16523.1"/>
    </source>
</evidence>
<gene>
    <name evidence="10" type="ORF">COW36_12210</name>
</gene>
<evidence type="ECO:0000256" key="4">
    <source>
        <dbReference type="ARBA" id="ARBA00022737"/>
    </source>
</evidence>
<dbReference type="EMBL" id="PFFQ01000037">
    <property type="protein sequence ID" value="PIW16523.1"/>
    <property type="molecule type" value="Genomic_DNA"/>
</dbReference>
<dbReference type="AlphaFoldDB" id="A0A2M7G3T5"/>
<comment type="similarity">
    <text evidence="1">Belongs to the peptidase S1C family.</text>
</comment>
<dbReference type="NCBIfam" id="TIGR02037">
    <property type="entry name" value="degP_htrA_DO"/>
    <property type="match status" value="1"/>
</dbReference>
<dbReference type="InterPro" id="IPR009003">
    <property type="entry name" value="Peptidase_S1_PA"/>
</dbReference>
<dbReference type="PRINTS" id="PR00834">
    <property type="entry name" value="PROTEASES2C"/>
</dbReference>
<keyword evidence="6" id="KW-0720">Serine protease</keyword>
<dbReference type="SUPFAM" id="SSF50156">
    <property type="entry name" value="PDZ domain-like"/>
    <property type="match status" value="2"/>
</dbReference>
<evidence type="ECO:0000259" key="9">
    <source>
        <dbReference type="PROSITE" id="PS50106"/>
    </source>
</evidence>
<name>A0A2M7G3T5_9BACT</name>
<evidence type="ECO:0000313" key="11">
    <source>
        <dbReference type="Proteomes" id="UP000231019"/>
    </source>
</evidence>
<evidence type="ECO:0000256" key="1">
    <source>
        <dbReference type="ARBA" id="ARBA00010541"/>
    </source>
</evidence>
<dbReference type="Gene3D" id="2.40.10.120">
    <property type="match status" value="1"/>
</dbReference>
<keyword evidence="3" id="KW-0732">Signal</keyword>
<dbReference type="InterPro" id="IPR001478">
    <property type="entry name" value="PDZ"/>
</dbReference>
<protein>
    <recommendedName>
        <fullName evidence="9">PDZ domain-containing protein</fullName>
    </recommendedName>
</protein>
<feature type="active site" description="Charge relay system" evidence="7">
    <location>
        <position position="229"/>
    </location>
</feature>
<feature type="binding site" evidence="8">
    <location>
        <position position="124"/>
    </location>
    <ligand>
        <name>substrate</name>
    </ligand>
</feature>
<dbReference type="Pfam" id="PF13180">
    <property type="entry name" value="PDZ_2"/>
    <property type="match status" value="2"/>
</dbReference>
<dbReference type="Proteomes" id="UP000231019">
    <property type="component" value="Unassembled WGS sequence"/>
</dbReference>
<dbReference type="PANTHER" id="PTHR22939">
    <property type="entry name" value="SERINE PROTEASE FAMILY S1C HTRA-RELATED"/>
    <property type="match status" value="1"/>
</dbReference>
<comment type="caution">
    <text evidence="10">The sequence shown here is derived from an EMBL/GenBank/DDBJ whole genome shotgun (WGS) entry which is preliminary data.</text>
</comment>
<dbReference type="SMART" id="SM00228">
    <property type="entry name" value="PDZ"/>
    <property type="match status" value="2"/>
</dbReference>
<dbReference type="InterPro" id="IPR036034">
    <property type="entry name" value="PDZ_sf"/>
</dbReference>
<dbReference type="PROSITE" id="PS50106">
    <property type="entry name" value="PDZ"/>
    <property type="match status" value="2"/>
</dbReference>
<keyword evidence="2" id="KW-0645">Protease</keyword>
<dbReference type="GO" id="GO:0004252">
    <property type="term" value="F:serine-type endopeptidase activity"/>
    <property type="evidence" value="ECO:0007669"/>
    <property type="project" value="InterPro"/>
</dbReference>
<sequence>MKRTTPYLLALSLTGVLGLGVGLAAPHLAPLVTPPVEAQTRNVPTLNKLNEDFIAISETVTPAVVSISMSKTLKSPGKNHPQIPEEFEEFFGLPSQPQGPQKQQGVGSGVVVDAAKGYILTNNHVVADADEIKVTLSDRRTFKAKIIGTDPRTDLAVIQVNGAKDLKQVALGDSKDLEVGEWVLAIGNPFGLSSTVTAGIISAKGRANVGVADFEDFIQTDAAINPGNSGGALVNIKGELIGINTAIATRSKGYMGIGFAIPSNMAKQVMQNLISKGKVNRSQLGVFIQALDDSMAQGLGLKDSREGILVSGVIEGSPADKAGLKKYDVILRLNGKTVNDSNQFRNQVAMTPAGSTLEIEVLRNGQRLKVKPQLREMESGGKNNTNNQVPELNDKRGFQILELNPALRQQLRVPAQVEGVVVNQVSPLSDAYEKGLREGDIITEVNRKPVKSSDQFNSIFNKLKSGDVVLLSIQREMASIVIAFEMP</sequence>
<evidence type="ECO:0000256" key="8">
    <source>
        <dbReference type="PIRSR" id="PIRSR611782-2"/>
    </source>
</evidence>
<reference evidence="10 11" key="1">
    <citation type="submission" date="2017-09" db="EMBL/GenBank/DDBJ databases">
        <title>Depth-based differentiation of microbial function through sediment-hosted aquifers and enrichment of novel symbionts in the deep terrestrial subsurface.</title>
        <authorList>
            <person name="Probst A.J."/>
            <person name="Ladd B."/>
            <person name="Jarett J.K."/>
            <person name="Geller-Mcgrath D.E."/>
            <person name="Sieber C.M."/>
            <person name="Emerson J.B."/>
            <person name="Anantharaman K."/>
            <person name="Thomas B.C."/>
            <person name="Malmstrom R."/>
            <person name="Stieglmeier M."/>
            <person name="Klingl A."/>
            <person name="Woyke T."/>
            <person name="Ryan C.M."/>
            <person name="Banfield J.F."/>
        </authorList>
    </citation>
    <scope>NUCLEOTIDE SEQUENCE [LARGE SCALE GENOMIC DNA]</scope>
    <source>
        <strain evidence="10">CG17_big_fil_post_rev_8_21_14_2_50_48_46</strain>
    </source>
</reference>
<evidence type="ECO:0000256" key="2">
    <source>
        <dbReference type="ARBA" id="ARBA00022670"/>
    </source>
</evidence>